<dbReference type="InterPro" id="IPR013230">
    <property type="entry name" value="Peptidase_M15A_C"/>
</dbReference>
<evidence type="ECO:0000256" key="1">
    <source>
        <dbReference type="SAM" id="MobiDB-lite"/>
    </source>
</evidence>
<gene>
    <name evidence="3" type="ORF">J057_04541</name>
</gene>
<dbReference type="InterPro" id="IPR009045">
    <property type="entry name" value="Zn_M74/Hedgehog-like"/>
</dbReference>
<dbReference type="PATRIC" id="fig|626887.3.peg.894"/>
<dbReference type="SUPFAM" id="SSF55166">
    <property type="entry name" value="Hedgehog/DD-peptidase"/>
    <property type="match status" value="1"/>
</dbReference>
<dbReference type="HOGENOM" id="CLU_124897_1_1_6"/>
<name>N6W3B1_9GAMM</name>
<evidence type="ECO:0000313" key="3">
    <source>
        <dbReference type="EMBL" id="ENO14589.1"/>
    </source>
</evidence>
<dbReference type="RefSeq" id="WP_004578886.1">
    <property type="nucleotide sequence ID" value="NZ_AP028878.1"/>
</dbReference>
<dbReference type="EMBL" id="APLQ01000011">
    <property type="protein sequence ID" value="ENO14589.1"/>
    <property type="molecule type" value="Genomic_DNA"/>
</dbReference>
<dbReference type="Pfam" id="PF08291">
    <property type="entry name" value="Peptidase_M15_3"/>
    <property type="match status" value="1"/>
</dbReference>
<reference evidence="3 4" key="1">
    <citation type="journal article" date="2013" name="Genome Announc.">
        <title>Genome Sequence of the Polycyclic Aromatic Hydrocarbon-Degrading Bacterium Strain Marinobacter nanhaiticus D15-8WT.</title>
        <authorList>
            <person name="Cui Z."/>
            <person name="Gao W."/>
            <person name="Li Q."/>
            <person name="Xu G."/>
            <person name="Zheng L."/>
        </authorList>
    </citation>
    <scope>NUCLEOTIDE SEQUENCE [LARGE SCALE GENOMIC DNA]</scope>
    <source>
        <strain evidence="3 4">D15-8W</strain>
    </source>
</reference>
<organism evidence="3 4">
    <name type="scientific">Marinobacter nanhaiticus D15-8W</name>
    <dbReference type="NCBI Taxonomy" id="626887"/>
    <lineage>
        <taxon>Bacteria</taxon>
        <taxon>Pseudomonadati</taxon>
        <taxon>Pseudomonadota</taxon>
        <taxon>Gammaproteobacteria</taxon>
        <taxon>Pseudomonadales</taxon>
        <taxon>Marinobacteraceae</taxon>
        <taxon>Marinobacter</taxon>
    </lineage>
</organism>
<protein>
    <submittedName>
        <fullName evidence="3">DUF882 domain-containing protein</fullName>
    </submittedName>
</protein>
<accession>N6W3B1</accession>
<dbReference type="OrthoDB" id="5242612at2"/>
<dbReference type="eggNOG" id="COG3108">
    <property type="taxonomic scope" value="Bacteria"/>
</dbReference>
<feature type="domain" description="Peptidase M15A C-terminal" evidence="2">
    <location>
        <begin position="8"/>
        <end position="118"/>
    </location>
</feature>
<evidence type="ECO:0000259" key="2">
    <source>
        <dbReference type="Pfam" id="PF08291"/>
    </source>
</evidence>
<dbReference type="Proteomes" id="UP000013165">
    <property type="component" value="Unassembled WGS sequence"/>
</dbReference>
<comment type="caution">
    <text evidence="3">The sequence shown here is derived from an EMBL/GenBank/DDBJ whole genome shotgun (WGS) entry which is preliminary data.</text>
</comment>
<keyword evidence="4" id="KW-1185">Reference proteome</keyword>
<dbReference type="Gene3D" id="3.30.1380.10">
    <property type="match status" value="1"/>
</dbReference>
<proteinExistence type="predicted"/>
<sequence>MAKTDWKNFQDTELQCHCGECGPETWRKIDPDFMDSVQVLRERLGFPLPISSAYRCPNHPDERKKSKPGSHSRGLAIDLQVSGDKALRVLAAVMSMGFAAGVGIAQNGPHASRFIHLDADKPSSGAPRPWLWSY</sequence>
<dbReference type="AlphaFoldDB" id="N6W3B1"/>
<feature type="region of interest" description="Disordered" evidence="1">
    <location>
        <begin position="55"/>
        <end position="74"/>
    </location>
</feature>
<evidence type="ECO:0000313" key="4">
    <source>
        <dbReference type="Proteomes" id="UP000013165"/>
    </source>
</evidence>
<dbReference type="STRING" id="626887.J057_04541"/>